<sequence length="175" mass="19853">MNSVMLACRLLLLSSPVQEKRTGILFVTGIAEPKCVHQEILQSLNFKRRRPDSINPATKVVEFLEFQDFCFAVVLCSDARCGERPFRTAFECLDFAEQILWGLSYLHSHFIAHMDISTDSISVNYYDESVPPTTVFENAHLISSGNQPHLYDTFSTILGPRPLSETRIWVNPSVL</sequence>
<feature type="chain" id="PRO_5040124581" description="Protein kinase domain-containing protein" evidence="1">
    <location>
        <begin position="20"/>
        <end position="175"/>
    </location>
</feature>
<reference evidence="3" key="1">
    <citation type="submission" date="2020-11" db="EMBL/GenBank/DDBJ databases">
        <authorList>
            <consortium name="DOE Joint Genome Institute"/>
            <person name="Ahrendt S."/>
            <person name="Riley R."/>
            <person name="Andreopoulos W."/>
            <person name="LaButti K."/>
            <person name="Pangilinan J."/>
            <person name="Ruiz-duenas F.J."/>
            <person name="Barrasa J.M."/>
            <person name="Sanchez-Garcia M."/>
            <person name="Camarero S."/>
            <person name="Miyauchi S."/>
            <person name="Serrano A."/>
            <person name="Linde D."/>
            <person name="Babiker R."/>
            <person name="Drula E."/>
            <person name="Ayuso-Fernandez I."/>
            <person name="Pacheco R."/>
            <person name="Padilla G."/>
            <person name="Ferreira P."/>
            <person name="Barriuso J."/>
            <person name="Kellner H."/>
            <person name="Castanera R."/>
            <person name="Alfaro M."/>
            <person name="Ramirez L."/>
            <person name="Pisabarro A.G."/>
            <person name="Kuo A."/>
            <person name="Tritt A."/>
            <person name="Lipzen A."/>
            <person name="He G."/>
            <person name="Yan M."/>
            <person name="Ng V."/>
            <person name="Cullen D."/>
            <person name="Martin F."/>
            <person name="Rosso M.-N."/>
            <person name="Henrissat B."/>
            <person name="Hibbett D."/>
            <person name="Martinez A.T."/>
            <person name="Grigoriev I.V."/>
        </authorList>
    </citation>
    <scope>NUCLEOTIDE SEQUENCE</scope>
    <source>
        <strain evidence="3">AH 44721</strain>
    </source>
</reference>
<dbReference type="Proteomes" id="UP000724874">
    <property type="component" value="Unassembled WGS sequence"/>
</dbReference>
<gene>
    <name evidence="3" type="ORF">CPB84DRAFT_872878</name>
</gene>
<evidence type="ECO:0000313" key="4">
    <source>
        <dbReference type="Proteomes" id="UP000724874"/>
    </source>
</evidence>
<dbReference type="InterPro" id="IPR011009">
    <property type="entry name" value="Kinase-like_dom_sf"/>
</dbReference>
<dbReference type="GO" id="GO:0005524">
    <property type="term" value="F:ATP binding"/>
    <property type="evidence" value="ECO:0007669"/>
    <property type="project" value="InterPro"/>
</dbReference>
<accession>A0A9P5NMB4</accession>
<keyword evidence="1" id="KW-0732">Signal</keyword>
<dbReference type="Gene3D" id="1.10.510.10">
    <property type="entry name" value="Transferase(Phosphotransferase) domain 1"/>
    <property type="match status" value="1"/>
</dbReference>
<evidence type="ECO:0000313" key="3">
    <source>
        <dbReference type="EMBL" id="KAF8902203.1"/>
    </source>
</evidence>
<comment type="caution">
    <text evidence="3">The sequence shown here is derived from an EMBL/GenBank/DDBJ whole genome shotgun (WGS) entry which is preliminary data.</text>
</comment>
<proteinExistence type="predicted"/>
<feature type="signal peptide" evidence="1">
    <location>
        <begin position="1"/>
        <end position="19"/>
    </location>
</feature>
<evidence type="ECO:0000256" key="1">
    <source>
        <dbReference type="SAM" id="SignalP"/>
    </source>
</evidence>
<feature type="domain" description="Protein kinase" evidence="2">
    <location>
        <begin position="1"/>
        <end position="175"/>
    </location>
</feature>
<dbReference type="AlphaFoldDB" id="A0A9P5NMB4"/>
<dbReference type="OrthoDB" id="3224178at2759"/>
<keyword evidence="4" id="KW-1185">Reference proteome</keyword>
<dbReference type="EMBL" id="JADNYJ010000037">
    <property type="protein sequence ID" value="KAF8902203.1"/>
    <property type="molecule type" value="Genomic_DNA"/>
</dbReference>
<dbReference type="SUPFAM" id="SSF56112">
    <property type="entry name" value="Protein kinase-like (PK-like)"/>
    <property type="match status" value="1"/>
</dbReference>
<name>A0A9P5NMB4_GYMJU</name>
<organism evidence="3 4">
    <name type="scientific">Gymnopilus junonius</name>
    <name type="common">Spectacular rustgill mushroom</name>
    <name type="synonym">Gymnopilus spectabilis subsp. junonius</name>
    <dbReference type="NCBI Taxonomy" id="109634"/>
    <lineage>
        <taxon>Eukaryota</taxon>
        <taxon>Fungi</taxon>
        <taxon>Dikarya</taxon>
        <taxon>Basidiomycota</taxon>
        <taxon>Agaricomycotina</taxon>
        <taxon>Agaricomycetes</taxon>
        <taxon>Agaricomycetidae</taxon>
        <taxon>Agaricales</taxon>
        <taxon>Agaricineae</taxon>
        <taxon>Hymenogastraceae</taxon>
        <taxon>Gymnopilus</taxon>
    </lineage>
</organism>
<protein>
    <recommendedName>
        <fullName evidence="2">Protein kinase domain-containing protein</fullName>
    </recommendedName>
</protein>
<dbReference type="GO" id="GO:0004672">
    <property type="term" value="F:protein kinase activity"/>
    <property type="evidence" value="ECO:0007669"/>
    <property type="project" value="InterPro"/>
</dbReference>
<dbReference type="PROSITE" id="PS50011">
    <property type="entry name" value="PROTEIN_KINASE_DOM"/>
    <property type="match status" value="1"/>
</dbReference>
<dbReference type="InterPro" id="IPR000719">
    <property type="entry name" value="Prot_kinase_dom"/>
</dbReference>
<evidence type="ECO:0000259" key="2">
    <source>
        <dbReference type="PROSITE" id="PS50011"/>
    </source>
</evidence>